<comment type="caution">
    <text evidence="1">The sequence shown here is derived from an EMBL/GenBank/DDBJ whole genome shotgun (WGS) entry which is preliminary data.</text>
</comment>
<accession>A0A7C8NDK5</accession>
<name>A0A7C8NDK5_ORBOL</name>
<sequence>MDVLDGWMEMLVGLNAAYLLKYVHSRFCIDLICVERQWRCGILCFMFGRYVGADKAFAWTMPSSIGTSHITCFKAPVNTAARKADNGSTNPKLIRYAEVRAALMITLA</sequence>
<gene>
    <name evidence="1" type="ORF">TWF102_004853</name>
</gene>
<dbReference type="Proteomes" id="UP000475325">
    <property type="component" value="Unassembled WGS sequence"/>
</dbReference>
<proteinExistence type="predicted"/>
<organism evidence="1 2">
    <name type="scientific">Orbilia oligospora</name>
    <name type="common">Nematode-trapping fungus</name>
    <name type="synonym">Arthrobotrys oligospora</name>
    <dbReference type="NCBI Taxonomy" id="2813651"/>
    <lineage>
        <taxon>Eukaryota</taxon>
        <taxon>Fungi</taxon>
        <taxon>Dikarya</taxon>
        <taxon>Ascomycota</taxon>
        <taxon>Pezizomycotina</taxon>
        <taxon>Orbiliomycetes</taxon>
        <taxon>Orbiliales</taxon>
        <taxon>Orbiliaceae</taxon>
        <taxon>Orbilia</taxon>
    </lineage>
</organism>
<evidence type="ECO:0000313" key="2">
    <source>
        <dbReference type="Proteomes" id="UP000475325"/>
    </source>
</evidence>
<dbReference type="EMBL" id="WIQW01000023">
    <property type="protein sequence ID" value="KAF3101611.1"/>
    <property type="molecule type" value="Genomic_DNA"/>
</dbReference>
<reference evidence="1 2" key="1">
    <citation type="submission" date="2019-06" db="EMBL/GenBank/DDBJ databases">
        <authorList>
            <person name="Palmer J.M."/>
        </authorList>
    </citation>
    <scope>NUCLEOTIDE SEQUENCE [LARGE SCALE GENOMIC DNA]</scope>
    <source>
        <strain evidence="1 2">TWF102</strain>
    </source>
</reference>
<dbReference type="AlphaFoldDB" id="A0A7C8NDK5"/>
<evidence type="ECO:0000313" key="1">
    <source>
        <dbReference type="EMBL" id="KAF3101611.1"/>
    </source>
</evidence>
<protein>
    <submittedName>
        <fullName evidence="1">Uncharacterized protein</fullName>
    </submittedName>
</protein>